<keyword evidence="2" id="KW-0378">Hydrolase</keyword>
<dbReference type="Pfam" id="PF12697">
    <property type="entry name" value="Abhydrolase_6"/>
    <property type="match status" value="1"/>
</dbReference>
<dbReference type="Proteomes" id="UP001336020">
    <property type="component" value="Unassembled WGS sequence"/>
</dbReference>
<dbReference type="InterPro" id="IPR000073">
    <property type="entry name" value="AB_hydrolase_1"/>
</dbReference>
<gene>
    <name evidence="2" type="ORF">Q7514_01510</name>
</gene>
<sequence length="278" mass="29951">MSTIYRSEAGGRRIVQRYREQLDAWPAPAEHLRIDTREGETFALACGPPEAPPVVLLHGSGANSSTWRGDIASWSRNFRVFAVDMVGEPGLSAPSRPRLDTDAVTLWLDDVLDGLGLTHSALVGMSLGGWSALDYTLRRPDRVDRLALLCPGGIGRQTTGRVAAVAALSLFGQSGRRRSAARMTGLAPDNPLVDEIIATFGIFRPRTERLPVFDDAALAGIGVPVLAIVGDRDLMFDSADTATRLERALPTARVHVLPGVGHAILGQTETVLEFLREP</sequence>
<dbReference type="InterPro" id="IPR029058">
    <property type="entry name" value="AB_hydrolase_fold"/>
</dbReference>
<dbReference type="PRINTS" id="PR00111">
    <property type="entry name" value="ABHYDROLASE"/>
</dbReference>
<dbReference type="Gene3D" id="3.40.50.1820">
    <property type="entry name" value="alpha/beta hydrolase"/>
    <property type="match status" value="1"/>
</dbReference>
<dbReference type="EMBL" id="JAUTXY010000001">
    <property type="protein sequence ID" value="MEE2056205.1"/>
    <property type="molecule type" value="Genomic_DNA"/>
</dbReference>
<dbReference type="PANTHER" id="PTHR43798">
    <property type="entry name" value="MONOACYLGLYCEROL LIPASE"/>
    <property type="match status" value="1"/>
</dbReference>
<dbReference type="GO" id="GO:0016787">
    <property type="term" value="F:hydrolase activity"/>
    <property type="evidence" value="ECO:0007669"/>
    <property type="project" value="UniProtKB-KW"/>
</dbReference>
<name>A0ABU7L3S9_9NOCA</name>
<dbReference type="InterPro" id="IPR050266">
    <property type="entry name" value="AB_hydrolase_sf"/>
</dbReference>
<accession>A0ABU7L3S9</accession>
<evidence type="ECO:0000259" key="1">
    <source>
        <dbReference type="Pfam" id="PF12697"/>
    </source>
</evidence>
<feature type="domain" description="AB hydrolase-1" evidence="1">
    <location>
        <begin position="54"/>
        <end position="269"/>
    </location>
</feature>
<evidence type="ECO:0000313" key="3">
    <source>
        <dbReference type="Proteomes" id="UP001336020"/>
    </source>
</evidence>
<evidence type="ECO:0000313" key="2">
    <source>
        <dbReference type="EMBL" id="MEE2056205.1"/>
    </source>
</evidence>
<organism evidence="2 3">
    <name type="scientific">Rhodococcus artemisiae</name>
    <dbReference type="NCBI Taxonomy" id="714159"/>
    <lineage>
        <taxon>Bacteria</taxon>
        <taxon>Bacillati</taxon>
        <taxon>Actinomycetota</taxon>
        <taxon>Actinomycetes</taxon>
        <taxon>Mycobacteriales</taxon>
        <taxon>Nocardiaceae</taxon>
        <taxon>Rhodococcus</taxon>
    </lineage>
</organism>
<protein>
    <submittedName>
        <fullName evidence="2">Alpha/beta fold hydrolase</fullName>
    </submittedName>
</protein>
<comment type="caution">
    <text evidence="2">The sequence shown here is derived from an EMBL/GenBank/DDBJ whole genome shotgun (WGS) entry which is preliminary data.</text>
</comment>
<dbReference type="PANTHER" id="PTHR43798:SF33">
    <property type="entry name" value="HYDROLASE, PUTATIVE (AFU_ORTHOLOGUE AFUA_2G14860)-RELATED"/>
    <property type="match status" value="1"/>
</dbReference>
<proteinExistence type="predicted"/>
<dbReference type="SUPFAM" id="SSF53474">
    <property type="entry name" value="alpha/beta-Hydrolases"/>
    <property type="match status" value="1"/>
</dbReference>
<dbReference type="RefSeq" id="WP_330131503.1">
    <property type="nucleotide sequence ID" value="NZ_JAUTXY010000001.1"/>
</dbReference>
<keyword evidence="3" id="KW-1185">Reference proteome</keyword>
<reference evidence="2 3" key="1">
    <citation type="submission" date="2023-07" db="EMBL/GenBank/DDBJ databases">
        <authorList>
            <person name="Girao M."/>
            <person name="Carvalho M.F."/>
        </authorList>
    </citation>
    <scope>NUCLEOTIDE SEQUENCE [LARGE SCALE GENOMIC DNA]</scope>
    <source>
        <strain evidence="2 3">YIM65754</strain>
    </source>
</reference>